<evidence type="ECO:0000256" key="2">
    <source>
        <dbReference type="SAM" id="MobiDB-lite"/>
    </source>
</evidence>
<evidence type="ECO:0000256" key="1">
    <source>
        <dbReference type="SAM" id="Coils"/>
    </source>
</evidence>
<feature type="region of interest" description="Disordered" evidence="2">
    <location>
        <begin position="139"/>
        <end position="209"/>
    </location>
</feature>
<evidence type="ECO:0000259" key="3">
    <source>
        <dbReference type="Pfam" id="PF10159"/>
    </source>
</evidence>
<dbReference type="InterPro" id="IPR019315">
    <property type="entry name" value="MMTA2_N"/>
</dbReference>
<protein>
    <submittedName>
        <fullName evidence="4">Predicted coiled-coil protein</fullName>
    </submittedName>
</protein>
<feature type="domain" description="Multiple myeloma tumor-associated protein 2-like N-terminal" evidence="3">
    <location>
        <begin position="9"/>
        <end position="86"/>
    </location>
</feature>
<organism evidence="4">
    <name type="scientific">Phaffia rhodozyma</name>
    <name type="common">Yeast</name>
    <name type="synonym">Xanthophyllomyces dendrorhous</name>
    <dbReference type="NCBI Taxonomy" id="264483"/>
    <lineage>
        <taxon>Eukaryota</taxon>
        <taxon>Fungi</taxon>
        <taxon>Dikarya</taxon>
        <taxon>Basidiomycota</taxon>
        <taxon>Agaricomycotina</taxon>
        <taxon>Tremellomycetes</taxon>
        <taxon>Cystofilobasidiales</taxon>
        <taxon>Mrakiaceae</taxon>
        <taxon>Phaffia</taxon>
    </lineage>
</organism>
<sequence>MFSGPTRGGTRGGAAEFKWSDVKEDKDREHYLGHSVMAAAGRWQKNQDIHWYSRDQETADEAARKKAEEIRKVKEAEEDALALALGFAPAVRKTDEEKEVERILKEQQKQEKALRKAERHAEKLIKAEIKANIKAERKALKATSHVSEDGRSPRAVDKEKQRDRGEDEGRDRHAPRRRDDDRSSRHRDEERVGGRETLQDKKSKSEKKK</sequence>
<feature type="compositionally biased region" description="Basic and acidic residues" evidence="2">
    <location>
        <begin position="146"/>
        <end position="203"/>
    </location>
</feature>
<proteinExistence type="predicted"/>
<dbReference type="EMBL" id="LN483116">
    <property type="protein sequence ID" value="CDZ96303.1"/>
    <property type="molecule type" value="Genomic_DNA"/>
</dbReference>
<dbReference type="PANTHER" id="PTHR14580:SF0">
    <property type="entry name" value="MULTIPLE MYELOMA TUMOR-ASSOCIATED PROTEIN 2"/>
    <property type="match status" value="1"/>
</dbReference>
<dbReference type="PANTHER" id="PTHR14580">
    <property type="entry name" value="MULTIPLE MYELOMA TUMOR-ASSOCIATED PROTEIN 2 FAMILY MEMBER"/>
    <property type="match status" value="1"/>
</dbReference>
<evidence type="ECO:0000313" key="4">
    <source>
        <dbReference type="EMBL" id="CDZ96303.1"/>
    </source>
</evidence>
<accession>A0A0F7SFJ7</accession>
<feature type="coiled-coil region" evidence="1">
    <location>
        <begin position="59"/>
        <end position="127"/>
    </location>
</feature>
<dbReference type="Pfam" id="PF10159">
    <property type="entry name" value="MMtag"/>
    <property type="match status" value="1"/>
</dbReference>
<name>A0A0F7SFJ7_PHARH</name>
<dbReference type="InterPro" id="IPR039207">
    <property type="entry name" value="MMTAG2-like"/>
</dbReference>
<dbReference type="AlphaFoldDB" id="A0A0F7SFJ7"/>
<keyword evidence="1" id="KW-0175">Coiled coil</keyword>
<reference evidence="4" key="1">
    <citation type="submission" date="2014-08" db="EMBL/GenBank/DDBJ databases">
        <authorList>
            <person name="Sharma Rahul"/>
            <person name="Thines Marco"/>
        </authorList>
    </citation>
    <scope>NUCLEOTIDE SEQUENCE</scope>
</reference>